<feature type="transmembrane region" description="Helical" evidence="1">
    <location>
        <begin position="12"/>
        <end position="35"/>
    </location>
</feature>
<dbReference type="InterPro" id="IPR012902">
    <property type="entry name" value="N_methyl_site"/>
</dbReference>
<dbReference type="NCBIfam" id="TIGR02532">
    <property type="entry name" value="IV_pilin_GFxxxE"/>
    <property type="match status" value="1"/>
</dbReference>
<proteinExistence type="predicted"/>
<keyword evidence="1" id="KW-0812">Transmembrane</keyword>
<evidence type="ECO:0008006" key="4">
    <source>
        <dbReference type="Google" id="ProtNLM"/>
    </source>
</evidence>
<dbReference type="STRING" id="1802436.A2370_01195"/>
<dbReference type="EMBL" id="MHTH01000019">
    <property type="protein sequence ID" value="OHA57989.1"/>
    <property type="molecule type" value="Genomic_DNA"/>
</dbReference>
<evidence type="ECO:0000313" key="3">
    <source>
        <dbReference type="Proteomes" id="UP000176222"/>
    </source>
</evidence>
<dbReference type="Proteomes" id="UP000176222">
    <property type="component" value="Unassembled WGS sequence"/>
</dbReference>
<accession>A0A1G2QD05</accession>
<keyword evidence="1" id="KW-1133">Transmembrane helix</keyword>
<protein>
    <recommendedName>
        <fullName evidence="4">Type II secretion system protein J</fullName>
    </recommendedName>
</protein>
<reference evidence="2 3" key="1">
    <citation type="journal article" date="2016" name="Nat. Commun.">
        <title>Thousands of microbial genomes shed light on interconnected biogeochemical processes in an aquifer system.</title>
        <authorList>
            <person name="Anantharaman K."/>
            <person name="Brown C.T."/>
            <person name="Hug L.A."/>
            <person name="Sharon I."/>
            <person name="Castelle C.J."/>
            <person name="Probst A.J."/>
            <person name="Thomas B.C."/>
            <person name="Singh A."/>
            <person name="Wilkins M.J."/>
            <person name="Karaoz U."/>
            <person name="Brodie E.L."/>
            <person name="Williams K.H."/>
            <person name="Hubbard S.S."/>
            <person name="Banfield J.F."/>
        </authorList>
    </citation>
    <scope>NUCLEOTIDE SEQUENCE [LARGE SCALE GENOMIC DNA]</scope>
</reference>
<sequence>MNKIKNKKLTSGFTAMEIIIVIAISTIIMLAVSTFQRDVIVHNSMIQSGAIAEEGMRNTLKQILSELRGVSSSQTGAYGLESVATNTIIFYSDIDSDDVRERVRYFLDNQTFKKGVVEPTGQPYTYNLSAEQLRIVADNVINGTSSVFSFYDNSYTGTSSALSLPTDISKIKLIKINLGLDPNPNRPLEAMWITSQVMLRNFKDSL</sequence>
<comment type="caution">
    <text evidence="2">The sequence shown here is derived from an EMBL/GenBank/DDBJ whole genome shotgun (WGS) entry which is preliminary data.</text>
</comment>
<keyword evidence="1" id="KW-0472">Membrane</keyword>
<gene>
    <name evidence="2" type="ORF">A2370_01195</name>
</gene>
<organism evidence="2 3">
    <name type="scientific">Candidatus Vogelbacteria bacterium RIFOXYB1_FULL_42_16</name>
    <dbReference type="NCBI Taxonomy" id="1802436"/>
    <lineage>
        <taxon>Bacteria</taxon>
        <taxon>Candidatus Vogeliibacteriota</taxon>
    </lineage>
</organism>
<name>A0A1G2QD05_9BACT</name>
<evidence type="ECO:0000313" key="2">
    <source>
        <dbReference type="EMBL" id="OHA57989.1"/>
    </source>
</evidence>
<evidence type="ECO:0000256" key="1">
    <source>
        <dbReference type="SAM" id="Phobius"/>
    </source>
</evidence>
<dbReference type="AlphaFoldDB" id="A0A1G2QD05"/>